<evidence type="ECO:0000256" key="5">
    <source>
        <dbReference type="PROSITE-ProRule" id="PRU01248"/>
    </source>
</evidence>
<dbReference type="Pfam" id="PF00589">
    <property type="entry name" value="Phage_integrase"/>
    <property type="match status" value="1"/>
</dbReference>
<dbReference type="EMBL" id="BAABHS010000043">
    <property type="protein sequence ID" value="GAA4991282.1"/>
    <property type="molecule type" value="Genomic_DNA"/>
</dbReference>
<dbReference type="InterPro" id="IPR013762">
    <property type="entry name" value="Integrase-like_cat_sf"/>
</dbReference>
<dbReference type="Pfam" id="PF02899">
    <property type="entry name" value="Phage_int_SAM_1"/>
    <property type="match status" value="1"/>
</dbReference>
<dbReference type="PANTHER" id="PTHR30349:SF41">
    <property type="entry name" value="INTEGRASE_RECOMBINASE PROTEIN MJ0367-RELATED"/>
    <property type="match status" value="1"/>
</dbReference>
<evidence type="ECO:0000259" key="6">
    <source>
        <dbReference type="PROSITE" id="PS51898"/>
    </source>
</evidence>
<dbReference type="Proteomes" id="UP001500466">
    <property type="component" value="Unassembled WGS sequence"/>
</dbReference>
<evidence type="ECO:0000256" key="1">
    <source>
        <dbReference type="ARBA" id="ARBA00008857"/>
    </source>
</evidence>
<evidence type="ECO:0000256" key="3">
    <source>
        <dbReference type="ARBA" id="ARBA00023125"/>
    </source>
</evidence>
<dbReference type="InterPro" id="IPR044068">
    <property type="entry name" value="CB"/>
</dbReference>
<evidence type="ECO:0000256" key="2">
    <source>
        <dbReference type="ARBA" id="ARBA00022908"/>
    </source>
</evidence>
<dbReference type="PROSITE" id="PS51900">
    <property type="entry name" value="CB"/>
    <property type="match status" value="1"/>
</dbReference>
<dbReference type="Gene3D" id="1.10.443.10">
    <property type="entry name" value="Intergrase catalytic core"/>
    <property type="match status" value="1"/>
</dbReference>
<protein>
    <submittedName>
        <fullName evidence="8">Tyrosine-type recombinase/integrase</fullName>
    </submittedName>
</protein>
<evidence type="ECO:0000259" key="7">
    <source>
        <dbReference type="PROSITE" id="PS51900"/>
    </source>
</evidence>
<gene>
    <name evidence="8" type="ORF">GCM10023205_74050</name>
</gene>
<comment type="caution">
    <text evidence="8">The sequence shown here is derived from an EMBL/GenBank/DDBJ whole genome shotgun (WGS) entry which is preliminary data.</text>
</comment>
<evidence type="ECO:0000313" key="9">
    <source>
        <dbReference type="Proteomes" id="UP001500466"/>
    </source>
</evidence>
<dbReference type="PROSITE" id="PS51898">
    <property type="entry name" value="TYR_RECOMBINASE"/>
    <property type="match status" value="1"/>
</dbReference>
<feature type="domain" description="Tyr recombinase" evidence="6">
    <location>
        <begin position="177"/>
        <end position="389"/>
    </location>
</feature>
<evidence type="ECO:0000313" key="8">
    <source>
        <dbReference type="EMBL" id="GAA4991282.1"/>
    </source>
</evidence>
<keyword evidence="9" id="KW-1185">Reference proteome</keyword>
<comment type="similarity">
    <text evidence="1">Belongs to the 'phage' integrase family.</text>
</comment>
<sequence length="401" mass="44858">MPLTLSTRWGGVVTSSQRVRGEGGCTWTVLADDFSVVGPVERYLEYLRSVDSSPNTVKAYARGLALWWSFLEGRSQAWNAIGVTDLGTFVGQLRRGCVAAEAVAIDGGGRAADATVASRVRAVMGFYRYHAACGVEVADRLYETVNSRPGGYLPFLEHVARKLGRRSSVVNVRVRPKPTPVLLPGQMTVLRNAEAAWVPDEGVWSGELRYRLLWTLLEETGMRLGEALGLRHRDWQAGTGTTARIEVVHRPDHPHGVRAKSGYRRIFVGSALDRLYGDWVWALCEAGADVEVEDWDDAYIFCNLHRGRRFAPLRPESVYKHLGARRGQLPSLPREMTPHWYRHTHATALLLAGVPMHVVSRRLGHRDVQTTINTYAHVTEDADLRACADWQRITQSWGRPE</sequence>
<evidence type="ECO:0000256" key="4">
    <source>
        <dbReference type="ARBA" id="ARBA00023172"/>
    </source>
</evidence>
<dbReference type="InterPro" id="IPR050090">
    <property type="entry name" value="Tyrosine_recombinase_XerCD"/>
</dbReference>
<keyword evidence="3 5" id="KW-0238">DNA-binding</keyword>
<dbReference type="InterPro" id="IPR004107">
    <property type="entry name" value="Integrase_SAM-like_N"/>
</dbReference>
<keyword evidence="2" id="KW-0229">DNA integration</keyword>
<dbReference type="SUPFAM" id="SSF56349">
    <property type="entry name" value="DNA breaking-rejoining enzymes"/>
    <property type="match status" value="1"/>
</dbReference>
<dbReference type="InterPro" id="IPR011010">
    <property type="entry name" value="DNA_brk_join_enz"/>
</dbReference>
<accession>A0ABP9I815</accession>
<reference evidence="9" key="1">
    <citation type="journal article" date="2019" name="Int. J. Syst. Evol. Microbiol.">
        <title>The Global Catalogue of Microorganisms (GCM) 10K type strain sequencing project: providing services to taxonomists for standard genome sequencing and annotation.</title>
        <authorList>
            <consortium name="The Broad Institute Genomics Platform"/>
            <consortium name="The Broad Institute Genome Sequencing Center for Infectious Disease"/>
            <person name="Wu L."/>
            <person name="Ma J."/>
        </authorList>
    </citation>
    <scope>NUCLEOTIDE SEQUENCE [LARGE SCALE GENOMIC DNA]</scope>
    <source>
        <strain evidence="9">JCM 17986</strain>
    </source>
</reference>
<dbReference type="Gene3D" id="1.10.150.130">
    <property type="match status" value="1"/>
</dbReference>
<dbReference type="InterPro" id="IPR010998">
    <property type="entry name" value="Integrase_recombinase_N"/>
</dbReference>
<dbReference type="InterPro" id="IPR002104">
    <property type="entry name" value="Integrase_catalytic"/>
</dbReference>
<dbReference type="PANTHER" id="PTHR30349">
    <property type="entry name" value="PHAGE INTEGRASE-RELATED"/>
    <property type="match status" value="1"/>
</dbReference>
<proteinExistence type="inferred from homology"/>
<organism evidence="8 9">
    <name type="scientific">Yinghuangia aomiensis</name>
    <dbReference type="NCBI Taxonomy" id="676205"/>
    <lineage>
        <taxon>Bacteria</taxon>
        <taxon>Bacillati</taxon>
        <taxon>Actinomycetota</taxon>
        <taxon>Actinomycetes</taxon>
        <taxon>Kitasatosporales</taxon>
        <taxon>Streptomycetaceae</taxon>
        <taxon>Yinghuangia</taxon>
    </lineage>
</organism>
<name>A0ABP9I815_9ACTN</name>
<keyword evidence="4" id="KW-0233">DNA recombination</keyword>
<feature type="domain" description="Core-binding (CB)" evidence="7">
    <location>
        <begin position="34"/>
        <end position="131"/>
    </location>
</feature>